<comment type="caution">
    <text evidence="2">The sequence shown here is derived from an EMBL/GenBank/DDBJ whole genome shotgun (WGS) entry which is preliminary data.</text>
</comment>
<feature type="region of interest" description="Disordered" evidence="1">
    <location>
        <begin position="1"/>
        <end position="44"/>
    </location>
</feature>
<evidence type="ECO:0000256" key="1">
    <source>
        <dbReference type="SAM" id="MobiDB-lite"/>
    </source>
</evidence>
<feature type="region of interest" description="Disordered" evidence="1">
    <location>
        <begin position="166"/>
        <end position="270"/>
    </location>
</feature>
<accession>A0A7W7WNQ1</accession>
<protein>
    <submittedName>
        <fullName evidence="2">Uncharacterized protein</fullName>
    </submittedName>
</protein>
<reference evidence="2 3" key="1">
    <citation type="submission" date="2020-08" db="EMBL/GenBank/DDBJ databases">
        <title>Sequencing the genomes of 1000 actinobacteria strains.</title>
        <authorList>
            <person name="Klenk H.-P."/>
        </authorList>
    </citation>
    <scope>NUCLEOTIDE SEQUENCE [LARGE SCALE GENOMIC DNA]</scope>
    <source>
        <strain evidence="2 3">DSM 45886</strain>
    </source>
</reference>
<dbReference type="AlphaFoldDB" id="A0A7W7WNQ1"/>
<dbReference type="EMBL" id="JACHJW010000001">
    <property type="protein sequence ID" value="MBB4957799.1"/>
    <property type="molecule type" value="Genomic_DNA"/>
</dbReference>
<keyword evidence="3" id="KW-1185">Reference proteome</keyword>
<evidence type="ECO:0000313" key="2">
    <source>
        <dbReference type="EMBL" id="MBB4957799.1"/>
    </source>
</evidence>
<feature type="compositionally biased region" description="Low complexity" evidence="1">
    <location>
        <begin position="16"/>
        <end position="44"/>
    </location>
</feature>
<name>A0A7W7WNQ1_9ACTN</name>
<sequence length="270" mass="27734">MWTLPVRTATRRFRRAQQTPNATATTPAATGAETAPASAGAGPAGAAPIRAAAEAPRKPDAVGPTRVVVVVVVAAGPTPAEAGAGTGLTEAETTRVVAETVAPVAEAGTDPAVETTLTVAEAGTDPAVETTLTVAEAGTDPAVVEMTLTVAVVVAATGSELADFVPAPARPGQRPAQVADPCRAPGRVAAHQALRSRRDTTPRGGPRRSQRSRSVGRRLSSTSPRPRLRMPRASVGRPRRRPPAPPPSQVGPDRRRPTRLCPPGTHQLPR</sequence>
<feature type="compositionally biased region" description="Basic residues" evidence="1">
    <location>
        <begin position="205"/>
        <end position="216"/>
    </location>
</feature>
<proteinExistence type="predicted"/>
<dbReference type="Proteomes" id="UP000578819">
    <property type="component" value="Unassembled WGS sequence"/>
</dbReference>
<organism evidence="2 3">
    <name type="scientific">Micromonospora polyrhachis</name>
    <dbReference type="NCBI Taxonomy" id="1282883"/>
    <lineage>
        <taxon>Bacteria</taxon>
        <taxon>Bacillati</taxon>
        <taxon>Actinomycetota</taxon>
        <taxon>Actinomycetes</taxon>
        <taxon>Micromonosporales</taxon>
        <taxon>Micromonosporaceae</taxon>
        <taxon>Micromonospora</taxon>
    </lineage>
</organism>
<feature type="compositionally biased region" description="Low complexity" evidence="1">
    <location>
        <begin position="166"/>
        <end position="179"/>
    </location>
</feature>
<evidence type="ECO:0000313" key="3">
    <source>
        <dbReference type="Proteomes" id="UP000578819"/>
    </source>
</evidence>
<feature type="compositionally biased region" description="Low complexity" evidence="1">
    <location>
        <begin position="217"/>
        <end position="236"/>
    </location>
</feature>
<gene>
    <name evidence="2" type="ORF">FHR38_001532</name>
</gene>